<dbReference type="GO" id="GO:0070485">
    <property type="term" value="P:dehydro-D-arabinono-1,4-lactone biosynthetic process"/>
    <property type="evidence" value="ECO:0007669"/>
    <property type="project" value="TreeGrafter"/>
</dbReference>
<dbReference type="PANTHER" id="PTHR42686">
    <property type="entry name" value="GH17980P-RELATED"/>
    <property type="match status" value="1"/>
</dbReference>
<evidence type="ECO:0000259" key="2">
    <source>
        <dbReference type="Pfam" id="PF00248"/>
    </source>
</evidence>
<dbReference type="GO" id="GO:0045290">
    <property type="term" value="F:D-arabinose 1-dehydrogenase [NAD(P)+] activity"/>
    <property type="evidence" value="ECO:0007669"/>
    <property type="project" value="TreeGrafter"/>
</dbReference>
<dbReference type="InParanoid" id="G4TKB4"/>
<dbReference type="OMA" id="FPRSSYK"/>
<dbReference type="Gene3D" id="3.20.20.100">
    <property type="entry name" value="NADP-dependent oxidoreductase domain"/>
    <property type="match status" value="1"/>
</dbReference>
<evidence type="ECO:0000256" key="1">
    <source>
        <dbReference type="SAM" id="MobiDB-lite"/>
    </source>
</evidence>
<dbReference type="Pfam" id="PF00248">
    <property type="entry name" value="Aldo_ket_red"/>
    <property type="match status" value="1"/>
</dbReference>
<dbReference type="EMBL" id="CAFZ01000133">
    <property type="protein sequence ID" value="CCA71745.1"/>
    <property type="molecule type" value="Genomic_DNA"/>
</dbReference>
<feature type="compositionally biased region" description="Basic and acidic residues" evidence="1">
    <location>
        <begin position="11"/>
        <end position="21"/>
    </location>
</feature>
<protein>
    <submittedName>
        <fullName evidence="3">Related to Weak similarity to Pseudomonas L-fucose dehydrogenase</fullName>
    </submittedName>
</protein>
<dbReference type="OrthoDB" id="5286008at2759"/>
<dbReference type="InterPro" id="IPR036812">
    <property type="entry name" value="NAD(P)_OxRdtase_dom_sf"/>
</dbReference>
<dbReference type="eggNOG" id="KOG1576">
    <property type="taxonomic scope" value="Eukaryota"/>
</dbReference>
<dbReference type="SUPFAM" id="SSF51430">
    <property type="entry name" value="NAD(P)-linked oxidoreductase"/>
    <property type="match status" value="1"/>
</dbReference>
<name>G4TKB4_SERID</name>
<dbReference type="InterPro" id="IPR023210">
    <property type="entry name" value="NADP_OxRdtase_dom"/>
</dbReference>
<reference evidence="3 4" key="1">
    <citation type="journal article" date="2011" name="PLoS Pathog.">
        <title>Endophytic Life Strategies Decoded by Genome and Transcriptome Analyses of the Mutualistic Root Symbiont Piriformospora indica.</title>
        <authorList>
            <person name="Zuccaro A."/>
            <person name="Lahrmann U."/>
            <person name="Guldener U."/>
            <person name="Langen G."/>
            <person name="Pfiffi S."/>
            <person name="Biedenkopf D."/>
            <person name="Wong P."/>
            <person name="Samans B."/>
            <person name="Grimm C."/>
            <person name="Basiewicz M."/>
            <person name="Murat C."/>
            <person name="Martin F."/>
            <person name="Kogel K.H."/>
        </authorList>
    </citation>
    <scope>NUCLEOTIDE SEQUENCE [LARGE SCALE GENOMIC DNA]</scope>
    <source>
        <strain evidence="3 4">DSM 11827</strain>
    </source>
</reference>
<evidence type="ECO:0000313" key="3">
    <source>
        <dbReference type="EMBL" id="CCA71745.1"/>
    </source>
</evidence>
<sequence>MAEISYSLPDRIQDSAEDKPVPGKTLSTVGTMAVPDIVFGAATLSTLYNTAEWLASDVPYRTLRLALRYGIRFIDTSPHYQESESVLGVCLQRLASEFPRDSYRLMSKCGREGSNFDYKPESIRASVMRSLARLQTSYLDVVLLHDVEFVASPVWPIPYCGDHERALSDPRVGAEWGLDFTKPARPWGSGDDSILAAIHELQKMNEEGLVRAVGFSGYTLPTLLRLSRLIAQTPYLRPLDCVLSFCHSTLQNNRLELYIGPILQHGRVKQIFTASPLSMGLLGPSRPAWHPAPVDMIEASRVAQTSVLGGWSGGLPNLALGFTMRRPKSHAETSPYNDVPTVIGLSTPQEVHEAVAVWREISIPGIKTVRESKEHVVRSIFQAAGWLNWSWSTPANADFDKLAVDQLGRRVRPSPKP</sequence>
<keyword evidence="4" id="KW-1185">Reference proteome</keyword>
<gene>
    <name evidence="3" type="ORF">PIIN_05680</name>
</gene>
<dbReference type="PANTHER" id="PTHR42686:SF1">
    <property type="entry name" value="GH17980P-RELATED"/>
    <property type="match status" value="1"/>
</dbReference>
<comment type="caution">
    <text evidence="3">The sequence shown here is derived from an EMBL/GenBank/DDBJ whole genome shotgun (WGS) entry which is preliminary data.</text>
</comment>
<feature type="region of interest" description="Disordered" evidence="1">
    <location>
        <begin position="1"/>
        <end position="23"/>
    </location>
</feature>
<dbReference type="Proteomes" id="UP000007148">
    <property type="component" value="Unassembled WGS sequence"/>
</dbReference>
<dbReference type="AlphaFoldDB" id="G4TKB4"/>
<evidence type="ECO:0000313" key="4">
    <source>
        <dbReference type="Proteomes" id="UP000007148"/>
    </source>
</evidence>
<dbReference type="InterPro" id="IPR020471">
    <property type="entry name" value="AKR"/>
</dbReference>
<dbReference type="STRING" id="1109443.G4TKB4"/>
<accession>G4TKB4</accession>
<feature type="domain" description="NADP-dependent oxidoreductase" evidence="2">
    <location>
        <begin position="37"/>
        <end position="284"/>
    </location>
</feature>
<organism evidence="3 4">
    <name type="scientific">Serendipita indica (strain DSM 11827)</name>
    <name type="common">Root endophyte fungus</name>
    <name type="synonym">Piriformospora indica</name>
    <dbReference type="NCBI Taxonomy" id="1109443"/>
    <lineage>
        <taxon>Eukaryota</taxon>
        <taxon>Fungi</taxon>
        <taxon>Dikarya</taxon>
        <taxon>Basidiomycota</taxon>
        <taxon>Agaricomycotina</taxon>
        <taxon>Agaricomycetes</taxon>
        <taxon>Sebacinales</taxon>
        <taxon>Serendipitaceae</taxon>
        <taxon>Serendipita</taxon>
    </lineage>
</organism>
<dbReference type="GO" id="GO:0005829">
    <property type="term" value="C:cytosol"/>
    <property type="evidence" value="ECO:0007669"/>
    <property type="project" value="TreeGrafter"/>
</dbReference>
<dbReference type="HOGENOM" id="CLU_023205_7_2_1"/>
<proteinExistence type="predicted"/>